<evidence type="ECO:0000256" key="1">
    <source>
        <dbReference type="ARBA" id="ARBA00001974"/>
    </source>
</evidence>
<evidence type="ECO:0000256" key="2">
    <source>
        <dbReference type="ARBA" id="ARBA00004924"/>
    </source>
</evidence>
<dbReference type="EMBL" id="CP034464">
    <property type="protein sequence ID" value="AZP12151.1"/>
    <property type="molecule type" value="Genomic_DNA"/>
</dbReference>
<dbReference type="RefSeq" id="WP_126127533.1">
    <property type="nucleotide sequence ID" value="NZ_CP034464.1"/>
</dbReference>
<accession>A0A3Q9BQI2</accession>
<evidence type="ECO:0000256" key="6">
    <source>
        <dbReference type="ARBA" id="ARBA00022857"/>
    </source>
</evidence>
<keyword evidence="8" id="KW-0503">Monooxygenase</keyword>
<evidence type="ECO:0000256" key="7">
    <source>
        <dbReference type="ARBA" id="ARBA00023002"/>
    </source>
</evidence>
<dbReference type="GO" id="GO:0004497">
    <property type="term" value="F:monooxygenase activity"/>
    <property type="evidence" value="ECO:0007669"/>
    <property type="project" value="UniProtKB-KW"/>
</dbReference>
<sequence length="444" mass="49681">MNTEPQTYDMVGVGFGPSNLALAIALDAMRQASAGTLTHCFIERQPQFTWHGDMLLPGTDMQISFLKDLVSLRDPTSPYSFINYLRRHNRLEAFINQKTFFPSRIEFNDYLRWSAGHFEQNCHYGESVTRVVPEYQGADVVALQVHSADAAGRERQRRTRSLVFAPGGRPFIPASFAKHRDPRIIHSSRYLSEIARQPLDAAGAPALAVVGGGQSAAEIFLDLVARYPNAKVDLILRGSTLKPSEDGPSINHIFDPDYTDYFFGQPEQVRRSLLAEFRHTNYAVVDSDLIERISAMLYAQRVLGQERLRVLSSSTIEQLQCDQDGISIYLQQAGAPQIRQLAYQRVIVATGYQRDTSQALLAELEHELEGFTIGRNYQLAAPRHVQPPIFVQGSSETTHGLADTLLSVLAIRSHEIARALVEQLGPKPLAMPQLAKRQLLEEIQ</sequence>
<organism evidence="8 9">
    <name type="scientific">Undibacterium parvum</name>
    <dbReference type="NCBI Taxonomy" id="401471"/>
    <lineage>
        <taxon>Bacteria</taxon>
        <taxon>Pseudomonadati</taxon>
        <taxon>Pseudomonadota</taxon>
        <taxon>Betaproteobacteria</taxon>
        <taxon>Burkholderiales</taxon>
        <taxon>Oxalobacteraceae</taxon>
        <taxon>Undibacterium</taxon>
    </lineage>
</organism>
<evidence type="ECO:0000256" key="5">
    <source>
        <dbReference type="ARBA" id="ARBA00022827"/>
    </source>
</evidence>
<comment type="cofactor">
    <cofactor evidence="1">
        <name>FAD</name>
        <dbReference type="ChEBI" id="CHEBI:57692"/>
    </cofactor>
</comment>
<dbReference type="Gene3D" id="3.50.50.60">
    <property type="entry name" value="FAD/NAD(P)-binding domain"/>
    <property type="match status" value="1"/>
</dbReference>
<evidence type="ECO:0000256" key="3">
    <source>
        <dbReference type="ARBA" id="ARBA00007588"/>
    </source>
</evidence>
<evidence type="ECO:0000256" key="4">
    <source>
        <dbReference type="ARBA" id="ARBA00022630"/>
    </source>
</evidence>
<dbReference type="AlphaFoldDB" id="A0A3Q9BQI2"/>
<name>A0A3Q9BQI2_9BURK</name>
<keyword evidence="9" id="KW-1185">Reference proteome</keyword>
<keyword evidence="4" id="KW-0285">Flavoprotein</keyword>
<evidence type="ECO:0000313" key="9">
    <source>
        <dbReference type="Proteomes" id="UP000275663"/>
    </source>
</evidence>
<keyword evidence="7" id="KW-0560">Oxidoreductase</keyword>
<comment type="similarity">
    <text evidence="3">Belongs to the lysine N(6)-hydroxylase/L-ornithine N(5)-oxygenase family.</text>
</comment>
<keyword evidence="5" id="KW-0274">FAD</keyword>
<dbReference type="SUPFAM" id="SSF51905">
    <property type="entry name" value="FAD/NAD(P)-binding domain"/>
    <property type="match status" value="2"/>
</dbReference>
<dbReference type="InterPro" id="IPR025700">
    <property type="entry name" value="Lys/Orn_oxygenase"/>
</dbReference>
<keyword evidence="6" id="KW-0521">NADP</keyword>
<comment type="pathway">
    <text evidence="2">Siderophore biosynthesis.</text>
</comment>
<protein>
    <submittedName>
        <fullName evidence="8">Ornithine monooxygenase</fullName>
    </submittedName>
</protein>
<gene>
    <name evidence="8" type="ORF">EJN92_09135</name>
</gene>
<dbReference type="PANTHER" id="PTHR42802:SF1">
    <property type="entry name" value="L-ORNITHINE N(5)-MONOOXYGENASE"/>
    <property type="match status" value="1"/>
</dbReference>
<dbReference type="GO" id="GO:0006879">
    <property type="term" value="P:intracellular iron ion homeostasis"/>
    <property type="evidence" value="ECO:0007669"/>
    <property type="project" value="TreeGrafter"/>
</dbReference>
<dbReference type="KEGG" id="upv:EJN92_09135"/>
<proteinExistence type="inferred from homology"/>
<dbReference type="Pfam" id="PF13434">
    <property type="entry name" value="Lys_Orn_oxgnase"/>
    <property type="match status" value="1"/>
</dbReference>
<reference evidence="8 9" key="1">
    <citation type="journal article" date="2011" name="Int. J. Syst. Evol. Microbiol.">
        <title>Description of Undibacterium oligocarboniphilum sp. nov., isolated from purified water, and Undibacterium pigrum strain CCUG 49012 as the type strain of Undibacterium parvum sp. nov., and emended descriptions of the genus Undibacterium and the species Undibacterium pigrum.</title>
        <authorList>
            <person name="Eder W."/>
            <person name="Wanner G."/>
            <person name="Ludwig W."/>
            <person name="Busse H.J."/>
            <person name="Ziemke-Kageler F."/>
            <person name="Lang E."/>
        </authorList>
    </citation>
    <scope>NUCLEOTIDE SEQUENCE [LARGE SCALE GENOMIC DNA]</scope>
    <source>
        <strain evidence="8 9">DSM 23061</strain>
    </source>
</reference>
<dbReference type="PANTHER" id="PTHR42802">
    <property type="entry name" value="MONOOXYGENASE"/>
    <property type="match status" value="1"/>
</dbReference>
<evidence type="ECO:0000313" key="8">
    <source>
        <dbReference type="EMBL" id="AZP12151.1"/>
    </source>
</evidence>
<dbReference type="OrthoDB" id="7527071at2"/>
<dbReference type="Proteomes" id="UP000275663">
    <property type="component" value="Chromosome"/>
</dbReference>
<dbReference type="InterPro" id="IPR036188">
    <property type="entry name" value="FAD/NAD-bd_sf"/>
</dbReference>